<keyword evidence="1" id="KW-0378">Hydrolase</keyword>
<keyword evidence="3" id="KW-0812">Transmembrane</keyword>
<evidence type="ECO:0000313" key="4">
    <source>
        <dbReference type="EMBL" id="OIN91594.1"/>
    </source>
</evidence>
<dbReference type="Pfam" id="PF04203">
    <property type="entry name" value="Sortase"/>
    <property type="match status" value="1"/>
</dbReference>
<comment type="caution">
    <text evidence="4">The sequence shown here is derived from an EMBL/GenBank/DDBJ whole genome shotgun (WGS) entry which is preliminary data.</text>
</comment>
<dbReference type="AlphaFoldDB" id="A0A1J4RYS3"/>
<evidence type="ECO:0000256" key="1">
    <source>
        <dbReference type="ARBA" id="ARBA00022801"/>
    </source>
</evidence>
<evidence type="ECO:0000256" key="3">
    <source>
        <dbReference type="SAM" id="Phobius"/>
    </source>
</evidence>
<proteinExistence type="predicted"/>
<reference evidence="4 5" key="1">
    <citation type="journal article" date="2016" name="Environ. Microbiol.">
        <title>Genomic resolution of a cold subsurface aquifer community provides metabolic insights for novel microbes adapted to high CO concentrations.</title>
        <authorList>
            <person name="Probst A.J."/>
            <person name="Castelle C.J."/>
            <person name="Singh A."/>
            <person name="Brown C.T."/>
            <person name="Anantharaman K."/>
            <person name="Sharon I."/>
            <person name="Hug L.A."/>
            <person name="Burstein D."/>
            <person name="Emerson J.B."/>
            <person name="Thomas B.C."/>
            <person name="Banfield J.F."/>
        </authorList>
    </citation>
    <scope>NUCLEOTIDE SEQUENCE [LARGE SCALE GENOMIC DNA]</scope>
    <source>
        <strain evidence="4">CG1_02_44_10</strain>
    </source>
</reference>
<dbReference type="Proteomes" id="UP000182345">
    <property type="component" value="Unassembled WGS sequence"/>
</dbReference>
<evidence type="ECO:0000256" key="2">
    <source>
        <dbReference type="SAM" id="MobiDB-lite"/>
    </source>
</evidence>
<evidence type="ECO:0008006" key="6">
    <source>
        <dbReference type="Google" id="ProtNLM"/>
    </source>
</evidence>
<dbReference type="InterPro" id="IPR005754">
    <property type="entry name" value="Sortase"/>
</dbReference>
<keyword evidence="3" id="KW-0472">Membrane</keyword>
<dbReference type="InterPro" id="IPR023365">
    <property type="entry name" value="Sortase_dom-sf"/>
</dbReference>
<dbReference type="EMBL" id="MNUK01000040">
    <property type="protein sequence ID" value="OIN91594.1"/>
    <property type="molecule type" value="Genomic_DNA"/>
</dbReference>
<dbReference type="Gene3D" id="2.40.260.10">
    <property type="entry name" value="Sortase"/>
    <property type="match status" value="1"/>
</dbReference>
<gene>
    <name evidence="4" type="ORF">AUJ42_01595</name>
</gene>
<keyword evidence="3" id="KW-1133">Transmembrane helix</keyword>
<protein>
    <recommendedName>
        <fullName evidence="6">Sortase</fullName>
    </recommendedName>
</protein>
<feature type="region of interest" description="Disordered" evidence="2">
    <location>
        <begin position="54"/>
        <end position="79"/>
    </location>
</feature>
<feature type="transmembrane region" description="Helical" evidence="3">
    <location>
        <begin position="7"/>
        <end position="28"/>
    </location>
</feature>
<sequence length="242" mass="27270">MSSKKRLFITIGIIFWSLTAIFALLPSWPHLYYRLQPQASNLLASTIASTATQAQQTITKPSPSPTPTPTTVIPGSDPESSNINLSLPDVDSSLPSENGLIIDKIGVRGQIHEGEDVKSILKMGIWRVPNFGTPYDGISPVKGRNPRSESGERDLPMILAAHRWGYLEWSASFRKLNSFYNLPQLKVGDTIKVIWEQREYEYKVYSTETGTQITDYNAKLILYTCQLWNSPVRFFVYANRVN</sequence>
<organism evidence="4 5">
    <name type="scientific">Candidatus Collierbacteria bacterium CG1_02_44_10</name>
    <dbReference type="NCBI Taxonomy" id="1805087"/>
    <lineage>
        <taxon>Bacteria</taxon>
        <taxon>Candidatus Collieribacteriota</taxon>
    </lineage>
</organism>
<name>A0A1J4RYS3_9BACT</name>
<dbReference type="GO" id="GO:0016787">
    <property type="term" value="F:hydrolase activity"/>
    <property type="evidence" value="ECO:0007669"/>
    <property type="project" value="UniProtKB-KW"/>
</dbReference>
<evidence type="ECO:0000313" key="5">
    <source>
        <dbReference type="Proteomes" id="UP000182345"/>
    </source>
</evidence>
<dbReference type="SUPFAM" id="SSF63817">
    <property type="entry name" value="Sortase"/>
    <property type="match status" value="1"/>
</dbReference>
<accession>A0A1J4RYS3</accession>